<comment type="similarity">
    <text evidence="2 10">Belongs to the class-V pyridoxal-phosphate-dependent aminotransferase family. NifS/IscS subfamily.</text>
</comment>
<evidence type="ECO:0000256" key="2">
    <source>
        <dbReference type="ARBA" id="ARBA00006490"/>
    </source>
</evidence>
<evidence type="ECO:0000256" key="7">
    <source>
        <dbReference type="ARBA" id="ARBA00023004"/>
    </source>
</evidence>
<dbReference type="InterPro" id="IPR000192">
    <property type="entry name" value="Aminotrans_V_dom"/>
</dbReference>
<feature type="binding site" evidence="10">
    <location>
        <begin position="78"/>
        <end position="79"/>
    </location>
    <ligand>
        <name>pyridoxal 5'-phosphate</name>
        <dbReference type="ChEBI" id="CHEBI:597326"/>
    </ligand>
</feature>
<evidence type="ECO:0000256" key="5">
    <source>
        <dbReference type="ARBA" id="ARBA00022723"/>
    </source>
</evidence>
<dbReference type="Gene3D" id="3.40.640.10">
    <property type="entry name" value="Type I PLP-dependent aspartate aminotransferase-like (Major domain)"/>
    <property type="match status" value="1"/>
</dbReference>
<comment type="function">
    <text evidence="10">Master enzyme that delivers sulfur to a number of partners involved in Fe-S cluster assembly, tRNA modification or cofactor biosynthesis. Catalyzes the removal of elemental sulfur atoms from cysteine to produce alanine. Functions as a sulfur delivery protein for Fe-S cluster synthesis onto IscU, an Fe-S scaffold assembly protein, as well as other S acceptor proteins.</text>
</comment>
<feature type="binding site" evidence="10">
    <location>
        <position position="246"/>
    </location>
    <ligand>
        <name>pyridoxal 5'-phosphate</name>
        <dbReference type="ChEBI" id="CHEBI:597326"/>
    </ligand>
</feature>
<evidence type="ECO:0000313" key="13">
    <source>
        <dbReference type="EMBL" id="GAA4328919.1"/>
    </source>
</evidence>
<feature type="binding site" evidence="10">
    <location>
        <begin position="206"/>
        <end position="208"/>
    </location>
    <ligand>
        <name>pyridoxal 5'-phosphate</name>
        <dbReference type="ChEBI" id="CHEBI:597326"/>
    </ligand>
</feature>
<dbReference type="InterPro" id="IPR015422">
    <property type="entry name" value="PyrdxlP-dep_Trfase_small"/>
</dbReference>
<feature type="modified residue" description="N6-(pyridoxal phosphate)lysine" evidence="10">
    <location>
        <position position="209"/>
    </location>
</feature>
<comment type="catalytic activity">
    <reaction evidence="9 10">
        <text>(sulfur carrier)-H + L-cysteine = (sulfur carrier)-SH + L-alanine</text>
        <dbReference type="Rhea" id="RHEA:43892"/>
        <dbReference type="Rhea" id="RHEA-COMP:14737"/>
        <dbReference type="Rhea" id="RHEA-COMP:14739"/>
        <dbReference type="ChEBI" id="CHEBI:29917"/>
        <dbReference type="ChEBI" id="CHEBI:35235"/>
        <dbReference type="ChEBI" id="CHEBI:57972"/>
        <dbReference type="ChEBI" id="CHEBI:64428"/>
        <dbReference type="EC" id="2.8.1.7"/>
    </reaction>
</comment>
<dbReference type="PANTHER" id="PTHR11601">
    <property type="entry name" value="CYSTEINE DESULFURYLASE FAMILY MEMBER"/>
    <property type="match status" value="1"/>
</dbReference>
<name>A0ABP8GRY6_9BURK</name>
<proteinExistence type="inferred from homology"/>
<evidence type="ECO:0000259" key="12">
    <source>
        <dbReference type="Pfam" id="PF00266"/>
    </source>
</evidence>
<evidence type="ECO:0000256" key="6">
    <source>
        <dbReference type="ARBA" id="ARBA00022898"/>
    </source>
</evidence>
<protein>
    <recommendedName>
        <fullName evidence="10">Cysteine desulfurase IscS</fullName>
        <ecNumber evidence="10">2.8.1.7</ecNumber>
    </recommendedName>
</protein>
<feature type="binding site" evidence="10">
    <location>
        <position position="186"/>
    </location>
    <ligand>
        <name>pyridoxal 5'-phosphate</name>
        <dbReference type="ChEBI" id="CHEBI:597326"/>
    </ligand>
</feature>
<evidence type="ECO:0000256" key="4">
    <source>
        <dbReference type="ARBA" id="ARBA00022714"/>
    </source>
</evidence>
<comment type="pathway">
    <text evidence="10">Cofactor biosynthesis; iron-sulfur cluster biosynthesis.</text>
</comment>
<dbReference type="InterPro" id="IPR015421">
    <property type="entry name" value="PyrdxlP-dep_Trfase_major"/>
</dbReference>
<dbReference type="PROSITE" id="PS00595">
    <property type="entry name" value="AA_TRANSFER_CLASS_5"/>
    <property type="match status" value="1"/>
</dbReference>
<keyword evidence="3 10" id="KW-0808">Transferase</keyword>
<dbReference type="PANTHER" id="PTHR11601:SF34">
    <property type="entry name" value="CYSTEINE DESULFURASE"/>
    <property type="match status" value="1"/>
</dbReference>
<keyword evidence="14" id="KW-1185">Reference proteome</keyword>
<dbReference type="SUPFAM" id="SSF53383">
    <property type="entry name" value="PLP-dependent transferases"/>
    <property type="match status" value="1"/>
</dbReference>
<dbReference type="Gene3D" id="3.90.1150.10">
    <property type="entry name" value="Aspartate Aminotransferase, domain 1"/>
    <property type="match status" value="1"/>
</dbReference>
<keyword evidence="4 10" id="KW-0001">2Fe-2S</keyword>
<comment type="caution">
    <text evidence="13">The sequence shown here is derived from an EMBL/GenBank/DDBJ whole genome shotgun (WGS) entry which is preliminary data.</text>
</comment>
<evidence type="ECO:0000256" key="3">
    <source>
        <dbReference type="ARBA" id="ARBA00022679"/>
    </source>
</evidence>
<dbReference type="InterPro" id="IPR010240">
    <property type="entry name" value="Cys_deSase_IscS"/>
</dbReference>
<dbReference type="Proteomes" id="UP001501671">
    <property type="component" value="Unassembled WGS sequence"/>
</dbReference>
<keyword evidence="6 10" id="KW-0663">Pyridoxal phosphate</keyword>
<dbReference type="EMBL" id="BAABFO010000006">
    <property type="protein sequence ID" value="GAA4328919.1"/>
    <property type="molecule type" value="Genomic_DNA"/>
</dbReference>
<keyword evidence="7 10" id="KW-0408">Iron</keyword>
<evidence type="ECO:0000256" key="11">
    <source>
        <dbReference type="RuleBase" id="RU004504"/>
    </source>
</evidence>
<keyword evidence="5 10" id="KW-0479">Metal-binding</keyword>
<accession>A0ABP8GRY6</accession>
<comment type="subcellular location">
    <subcellularLocation>
        <location evidence="10">Cytoplasm</location>
    </subcellularLocation>
</comment>
<gene>
    <name evidence="10" type="primary">iscS</name>
    <name evidence="13" type="ORF">GCM10023144_15200</name>
</gene>
<dbReference type="Pfam" id="PF00266">
    <property type="entry name" value="Aminotran_5"/>
    <property type="match status" value="1"/>
</dbReference>
<evidence type="ECO:0000256" key="9">
    <source>
        <dbReference type="ARBA" id="ARBA00050776"/>
    </source>
</evidence>
<keyword evidence="10" id="KW-0963">Cytoplasm</keyword>
<feature type="binding site" evidence="10">
    <location>
        <position position="158"/>
    </location>
    <ligand>
        <name>pyridoxal 5'-phosphate</name>
        <dbReference type="ChEBI" id="CHEBI:597326"/>
    </ligand>
</feature>
<comment type="subunit">
    <text evidence="10">Homodimer. Forms a heterotetramer with IscU, interacts with other sulfur acceptors.</text>
</comment>
<comment type="cofactor">
    <cofactor evidence="1 10 11">
        <name>pyridoxal 5'-phosphate</name>
        <dbReference type="ChEBI" id="CHEBI:597326"/>
    </cofactor>
</comment>
<dbReference type="InterPro" id="IPR015424">
    <property type="entry name" value="PyrdxlP-dep_Trfase"/>
</dbReference>
<dbReference type="RefSeq" id="WP_345247956.1">
    <property type="nucleotide sequence ID" value="NZ_BAABFO010000006.1"/>
</dbReference>
<evidence type="ECO:0000256" key="10">
    <source>
        <dbReference type="HAMAP-Rule" id="MF_00331"/>
    </source>
</evidence>
<keyword evidence="8 10" id="KW-0411">Iron-sulfur</keyword>
<dbReference type="PIRSF" id="PIRSF005572">
    <property type="entry name" value="NifS"/>
    <property type="match status" value="1"/>
</dbReference>
<evidence type="ECO:0000313" key="14">
    <source>
        <dbReference type="Proteomes" id="UP001501671"/>
    </source>
</evidence>
<dbReference type="InterPro" id="IPR016454">
    <property type="entry name" value="Cysteine_dSase"/>
</dbReference>
<evidence type="ECO:0000256" key="1">
    <source>
        <dbReference type="ARBA" id="ARBA00001933"/>
    </source>
</evidence>
<feature type="binding site" description="via persulfide group" evidence="10">
    <location>
        <position position="331"/>
    </location>
    <ligand>
        <name>[2Fe-2S] cluster</name>
        <dbReference type="ChEBI" id="CHEBI:190135"/>
        <note>ligand shared with IscU</note>
    </ligand>
</feature>
<evidence type="ECO:0000256" key="8">
    <source>
        <dbReference type="ARBA" id="ARBA00023014"/>
    </source>
</evidence>
<dbReference type="HAMAP" id="MF_00331">
    <property type="entry name" value="Cys_desulf_IscS"/>
    <property type="match status" value="1"/>
</dbReference>
<organism evidence="13 14">
    <name type="scientific">Pigmentiphaga soli</name>
    <dbReference type="NCBI Taxonomy" id="1007095"/>
    <lineage>
        <taxon>Bacteria</taxon>
        <taxon>Pseudomonadati</taxon>
        <taxon>Pseudomonadota</taxon>
        <taxon>Betaproteobacteria</taxon>
        <taxon>Burkholderiales</taxon>
        <taxon>Alcaligenaceae</taxon>
        <taxon>Pigmentiphaga</taxon>
    </lineage>
</organism>
<dbReference type="EC" id="2.8.1.7" evidence="10"/>
<dbReference type="NCBIfam" id="TIGR02006">
    <property type="entry name" value="IscS"/>
    <property type="match status" value="1"/>
</dbReference>
<dbReference type="NCBIfam" id="NF010611">
    <property type="entry name" value="PRK14012.1"/>
    <property type="match status" value="1"/>
</dbReference>
<reference evidence="14" key="1">
    <citation type="journal article" date="2019" name="Int. J. Syst. Evol. Microbiol.">
        <title>The Global Catalogue of Microorganisms (GCM) 10K type strain sequencing project: providing services to taxonomists for standard genome sequencing and annotation.</title>
        <authorList>
            <consortium name="The Broad Institute Genomics Platform"/>
            <consortium name="The Broad Institute Genome Sequencing Center for Infectious Disease"/>
            <person name="Wu L."/>
            <person name="Ma J."/>
        </authorList>
    </citation>
    <scope>NUCLEOTIDE SEQUENCE [LARGE SCALE GENOMIC DNA]</scope>
    <source>
        <strain evidence="14">JCM 17666</strain>
    </source>
</reference>
<feature type="domain" description="Aminotransferase class V" evidence="12">
    <location>
        <begin position="10"/>
        <end position="370"/>
    </location>
</feature>
<sequence>MPQTPLRLPVYMDYSATTPVDPRVVDAMVPYLYEQFGNPASRSHAYGWAAEEAVEAARGHVAALLNADPREIVWTSGATEGNNLAIKGAAHFYRGKGQHVITVKTEHKAVLDTVRELERQGFSATYLDVDPDGLVPLERLAAAIRPDTILVSVMMVNNEIGVIQDIAAMARLCRERGVLFHCDAVQAAGKIPVDVQALGVDLLTVTAHKLYGPKGIGALYVRRKPRVRIEAQMHGGGHERGMRSGTLATHQIVGMGEAFRLARLEMADEARRVGRLRDRLLAGLSEIPEVYVNGSLEHRVPHNLNVSFNYVEGESLIMAIKDVAVSSGSACTSASLEPSFVLRALGRSDELAHSSIRFTLGRFTTEQEVDFVVELVKSKVGKLRELSPLWEMVQEGIDLESIQWAAH</sequence>
<dbReference type="InterPro" id="IPR020578">
    <property type="entry name" value="Aminotrans_V_PyrdxlP_BS"/>
</dbReference>
<feature type="active site" description="Cysteine persulfide intermediate" evidence="10">
    <location>
        <position position="331"/>
    </location>
</feature>